<feature type="binding site" evidence="10">
    <location>
        <position position="86"/>
    </location>
    <ligand>
        <name>Na(+)</name>
        <dbReference type="ChEBI" id="CHEBI:29101"/>
        <note>structural</note>
    </ligand>
</feature>
<feature type="transmembrane region" description="Helical" evidence="10">
    <location>
        <begin position="43"/>
        <end position="64"/>
    </location>
</feature>
<gene>
    <name evidence="10" type="primary">fluC</name>
    <name evidence="10" type="synonym">crcB</name>
    <name evidence="11" type="ORF">JOF54_002653</name>
</gene>
<organism evidence="11 12">
    <name type="scientific">Microlunatus capsulatus</name>
    <dbReference type="NCBI Taxonomy" id="99117"/>
    <lineage>
        <taxon>Bacteria</taxon>
        <taxon>Bacillati</taxon>
        <taxon>Actinomycetota</taxon>
        <taxon>Actinomycetes</taxon>
        <taxon>Propionibacteriales</taxon>
        <taxon>Propionibacteriaceae</taxon>
        <taxon>Microlunatus</taxon>
    </lineage>
</organism>
<keyword evidence="10" id="KW-0813">Transport</keyword>
<dbReference type="Proteomes" id="UP000758168">
    <property type="component" value="Unassembled WGS sequence"/>
</dbReference>
<dbReference type="RefSeq" id="WP_210056600.1">
    <property type="nucleotide sequence ID" value="NZ_BAAAMH010000010.1"/>
</dbReference>
<keyword evidence="4 10" id="KW-1133">Transmembrane helix</keyword>
<keyword evidence="5 10" id="KW-0472">Membrane</keyword>
<evidence type="ECO:0000256" key="6">
    <source>
        <dbReference type="ARBA" id="ARBA00023303"/>
    </source>
</evidence>
<dbReference type="InterPro" id="IPR003691">
    <property type="entry name" value="FluC"/>
</dbReference>
<comment type="catalytic activity">
    <reaction evidence="8">
        <text>fluoride(in) = fluoride(out)</text>
        <dbReference type="Rhea" id="RHEA:76159"/>
        <dbReference type="ChEBI" id="CHEBI:17051"/>
    </reaction>
    <physiologicalReaction direction="left-to-right" evidence="8">
        <dbReference type="Rhea" id="RHEA:76160"/>
    </physiologicalReaction>
</comment>
<keyword evidence="10" id="KW-0406">Ion transport</keyword>
<feature type="binding site" evidence="10">
    <location>
        <position position="89"/>
    </location>
    <ligand>
        <name>Na(+)</name>
        <dbReference type="ChEBI" id="CHEBI:29101"/>
        <note>structural</note>
    </ligand>
</feature>
<dbReference type="Pfam" id="PF02537">
    <property type="entry name" value="CRCB"/>
    <property type="match status" value="1"/>
</dbReference>
<keyword evidence="2 10" id="KW-1003">Cell membrane</keyword>
<evidence type="ECO:0000256" key="4">
    <source>
        <dbReference type="ARBA" id="ARBA00022989"/>
    </source>
</evidence>
<comment type="caution">
    <text evidence="11">The sequence shown here is derived from an EMBL/GenBank/DDBJ whole genome shotgun (WGS) entry which is preliminary data.</text>
</comment>
<comment type="similarity">
    <text evidence="7 10">Belongs to the fluoride channel Fluc/FEX (TC 1.A.43) family.</text>
</comment>
<sequence length="138" mass="13671">MSATRSLHLRGRSVGLVFVGGALGTGLRALVSAAVPPVSGLPVAVLGVDVVGAFVLGLLLATLHRAGPDEGRRRDLRLLLGTGVLGGFTTYSALAADTAGLADQARVGAALLYAGATLVLGLAAAFAGLRCGGRRGGR</sequence>
<dbReference type="EMBL" id="JAGIOB010000001">
    <property type="protein sequence ID" value="MBP2417731.1"/>
    <property type="molecule type" value="Genomic_DNA"/>
</dbReference>
<protein>
    <recommendedName>
        <fullName evidence="10">Fluoride-specific ion channel FluC</fullName>
    </recommendedName>
</protein>
<evidence type="ECO:0000256" key="5">
    <source>
        <dbReference type="ARBA" id="ARBA00023136"/>
    </source>
</evidence>
<accession>A0ABS4Z9L4</accession>
<comment type="function">
    <text evidence="9 10">Fluoride-specific ion channel. Important for reducing fluoride concentration in the cell, thus reducing its toxicity.</text>
</comment>
<comment type="activity regulation">
    <text evidence="10">Na(+) is not transported, but it plays an essential structural role and its presence is essential for fluoride channel function.</text>
</comment>
<evidence type="ECO:0000256" key="7">
    <source>
        <dbReference type="ARBA" id="ARBA00035120"/>
    </source>
</evidence>
<evidence type="ECO:0000256" key="8">
    <source>
        <dbReference type="ARBA" id="ARBA00035585"/>
    </source>
</evidence>
<feature type="transmembrane region" description="Helical" evidence="10">
    <location>
        <begin position="76"/>
        <end position="95"/>
    </location>
</feature>
<dbReference type="HAMAP" id="MF_00454">
    <property type="entry name" value="FluC"/>
    <property type="match status" value="1"/>
</dbReference>
<evidence type="ECO:0000256" key="3">
    <source>
        <dbReference type="ARBA" id="ARBA00022692"/>
    </source>
</evidence>
<dbReference type="PANTHER" id="PTHR28259">
    <property type="entry name" value="FLUORIDE EXPORT PROTEIN 1-RELATED"/>
    <property type="match status" value="1"/>
</dbReference>
<keyword evidence="12" id="KW-1185">Reference proteome</keyword>
<evidence type="ECO:0000313" key="11">
    <source>
        <dbReference type="EMBL" id="MBP2417731.1"/>
    </source>
</evidence>
<evidence type="ECO:0000313" key="12">
    <source>
        <dbReference type="Proteomes" id="UP000758168"/>
    </source>
</evidence>
<keyword evidence="3 10" id="KW-0812">Transmembrane</keyword>
<keyword evidence="10" id="KW-0479">Metal-binding</keyword>
<feature type="transmembrane region" description="Helical" evidence="10">
    <location>
        <begin position="107"/>
        <end position="129"/>
    </location>
</feature>
<name>A0ABS4Z9L4_9ACTN</name>
<evidence type="ECO:0000256" key="10">
    <source>
        <dbReference type="HAMAP-Rule" id="MF_00454"/>
    </source>
</evidence>
<dbReference type="PANTHER" id="PTHR28259:SF1">
    <property type="entry name" value="FLUORIDE EXPORT PROTEIN 1-RELATED"/>
    <property type="match status" value="1"/>
</dbReference>
<keyword evidence="10" id="KW-0915">Sodium</keyword>
<comment type="subcellular location">
    <subcellularLocation>
        <location evidence="1 10">Cell membrane</location>
        <topology evidence="1 10">Multi-pass membrane protein</topology>
    </subcellularLocation>
</comment>
<evidence type="ECO:0000256" key="2">
    <source>
        <dbReference type="ARBA" id="ARBA00022475"/>
    </source>
</evidence>
<evidence type="ECO:0000256" key="9">
    <source>
        <dbReference type="ARBA" id="ARBA00049940"/>
    </source>
</evidence>
<reference evidence="11 12" key="1">
    <citation type="submission" date="2021-03" db="EMBL/GenBank/DDBJ databases">
        <title>Sequencing the genomes of 1000 actinobacteria strains.</title>
        <authorList>
            <person name="Klenk H.-P."/>
        </authorList>
    </citation>
    <scope>NUCLEOTIDE SEQUENCE [LARGE SCALE GENOMIC DNA]</scope>
    <source>
        <strain evidence="11 12">DSM 12936</strain>
    </source>
</reference>
<proteinExistence type="inferred from homology"/>
<evidence type="ECO:0000256" key="1">
    <source>
        <dbReference type="ARBA" id="ARBA00004651"/>
    </source>
</evidence>
<keyword evidence="6 10" id="KW-0407">Ion channel</keyword>